<dbReference type="SUPFAM" id="SSF81383">
    <property type="entry name" value="F-box domain"/>
    <property type="match status" value="1"/>
</dbReference>
<dbReference type="GO" id="GO:0031146">
    <property type="term" value="P:SCF-dependent proteasomal ubiquitin-dependent protein catabolic process"/>
    <property type="evidence" value="ECO:0007669"/>
    <property type="project" value="TreeGrafter"/>
</dbReference>
<protein>
    <submittedName>
        <fullName evidence="3">RNI-like protein</fullName>
    </submittedName>
</protein>
<dbReference type="InterPro" id="IPR001810">
    <property type="entry name" value="F-box_dom"/>
</dbReference>
<dbReference type="InterPro" id="IPR032675">
    <property type="entry name" value="LRR_dom_sf"/>
</dbReference>
<evidence type="ECO:0000313" key="4">
    <source>
        <dbReference type="Proteomes" id="UP000813824"/>
    </source>
</evidence>
<dbReference type="Proteomes" id="UP000813824">
    <property type="component" value="Unassembled WGS sequence"/>
</dbReference>
<dbReference type="SMART" id="SM00367">
    <property type="entry name" value="LRR_CC"/>
    <property type="match status" value="8"/>
</dbReference>
<evidence type="ECO:0000259" key="2">
    <source>
        <dbReference type="Pfam" id="PF12937"/>
    </source>
</evidence>
<feature type="compositionally biased region" description="Low complexity" evidence="1">
    <location>
        <begin position="883"/>
        <end position="898"/>
    </location>
</feature>
<dbReference type="OrthoDB" id="550575at2759"/>
<reference evidence="3" key="1">
    <citation type="journal article" date="2021" name="New Phytol.">
        <title>Evolutionary innovations through gain and loss of genes in the ectomycorrhizal Boletales.</title>
        <authorList>
            <person name="Wu G."/>
            <person name="Miyauchi S."/>
            <person name="Morin E."/>
            <person name="Kuo A."/>
            <person name="Drula E."/>
            <person name="Varga T."/>
            <person name="Kohler A."/>
            <person name="Feng B."/>
            <person name="Cao Y."/>
            <person name="Lipzen A."/>
            <person name="Daum C."/>
            <person name="Hundley H."/>
            <person name="Pangilinan J."/>
            <person name="Johnson J."/>
            <person name="Barry K."/>
            <person name="LaButti K."/>
            <person name="Ng V."/>
            <person name="Ahrendt S."/>
            <person name="Min B."/>
            <person name="Choi I.G."/>
            <person name="Park H."/>
            <person name="Plett J.M."/>
            <person name="Magnuson J."/>
            <person name="Spatafora J.W."/>
            <person name="Nagy L.G."/>
            <person name="Henrissat B."/>
            <person name="Grigoriev I.V."/>
            <person name="Yang Z.L."/>
            <person name="Xu J."/>
            <person name="Martin F.M."/>
        </authorList>
    </citation>
    <scope>NUCLEOTIDE SEQUENCE</scope>
    <source>
        <strain evidence="3">KKN 215</strain>
    </source>
</reference>
<dbReference type="Pfam" id="PF12937">
    <property type="entry name" value="F-box-like"/>
    <property type="match status" value="1"/>
</dbReference>
<dbReference type="Gene3D" id="3.80.10.10">
    <property type="entry name" value="Ribonuclease Inhibitor"/>
    <property type="match status" value="2"/>
</dbReference>
<feature type="compositionally biased region" description="Polar residues" evidence="1">
    <location>
        <begin position="90"/>
        <end position="106"/>
    </location>
</feature>
<accession>A0A8K0USF4</accession>
<feature type="region of interest" description="Disordered" evidence="1">
    <location>
        <begin position="22"/>
        <end position="150"/>
    </location>
</feature>
<dbReference type="GO" id="GO:0019005">
    <property type="term" value="C:SCF ubiquitin ligase complex"/>
    <property type="evidence" value="ECO:0007669"/>
    <property type="project" value="TreeGrafter"/>
</dbReference>
<feature type="domain" description="F-box" evidence="2">
    <location>
        <begin position="334"/>
        <end position="382"/>
    </location>
</feature>
<keyword evidence="4" id="KW-1185">Reference proteome</keyword>
<dbReference type="SUPFAM" id="SSF52047">
    <property type="entry name" value="RNI-like"/>
    <property type="match status" value="1"/>
</dbReference>
<evidence type="ECO:0000313" key="3">
    <source>
        <dbReference type="EMBL" id="KAH8102388.1"/>
    </source>
</evidence>
<comment type="caution">
    <text evidence="3">The sequence shown here is derived from an EMBL/GenBank/DDBJ whole genome shotgun (WGS) entry which is preliminary data.</text>
</comment>
<evidence type="ECO:0000256" key="1">
    <source>
        <dbReference type="SAM" id="MobiDB-lite"/>
    </source>
</evidence>
<dbReference type="EMBL" id="JAEVFJ010000009">
    <property type="protein sequence ID" value="KAH8102388.1"/>
    <property type="molecule type" value="Genomic_DNA"/>
</dbReference>
<feature type="compositionally biased region" description="Low complexity" evidence="1">
    <location>
        <begin position="67"/>
        <end position="76"/>
    </location>
</feature>
<feature type="region of interest" description="Disordered" evidence="1">
    <location>
        <begin position="847"/>
        <end position="917"/>
    </location>
</feature>
<proteinExistence type="predicted"/>
<dbReference type="InterPro" id="IPR006553">
    <property type="entry name" value="Leu-rich_rpt_Cys-con_subtyp"/>
</dbReference>
<feature type="compositionally biased region" description="Pro residues" evidence="1">
    <location>
        <begin position="115"/>
        <end position="124"/>
    </location>
</feature>
<dbReference type="PANTHER" id="PTHR13318">
    <property type="entry name" value="PARTNER OF PAIRED, ISOFORM B-RELATED"/>
    <property type="match status" value="1"/>
</dbReference>
<dbReference type="InterPro" id="IPR036047">
    <property type="entry name" value="F-box-like_dom_sf"/>
</dbReference>
<feature type="region of interest" description="Disordered" evidence="1">
    <location>
        <begin position="682"/>
        <end position="707"/>
    </location>
</feature>
<dbReference type="AlphaFoldDB" id="A0A8K0USF4"/>
<name>A0A8K0USF4_9AGAR</name>
<sequence length="917" mass="99501">MSFASSASSSSRVLAPAYAADLYSSHPTPHDDDPAQLQTDAEDGLEEHPVAASNKGKGREQPPTLPPLSFTPTDFLYGSPDWPSVAGPSSYGSNFSDPTSAHSTSPDMDISSAPPSTPSSPEAPIPQIRPRVPSRARSLSNLSLRSRHSVSGLSMNKVKVKLAGSKLPGNLAKKLFKRRDDPPSTPSSPASEPDILVADAALVEVTMPGLDVVGQGNCFVPWSRDMKPRTPLATPVVGTEVAWGSIDPVCRSPRPMDPHSVRTKGRSYSSPLPLPSSPFDIVPIAPADIFAPITAYLPNYFDEVLPHELKVQILAAMIHLHEMDHERRLSSAKWTAIKAASSKNRWVGRDKGIRELFKLSRVSHSWRSLVFDGQLWTKLDLRSFPKLPTAVIDRLCQTAGAFISSIDFGGHASIRPANIHDLMSYISVLSGPGDLTPSNTQLTSINLRGCTLLTTHSLHTLLIRSPLLKHLCVRGLSAVTNTTCEILASYCPSITTLDMNRCPNMNAEGVHSFATNFLTRGESTKLTVLRISGAKRFTDEMMAALGRAAPLLEVLDISCARDLHNSAVEAFVACIEGDVDKFETVQLSAREAGRDPTDTNRVWRRVTRLRHLSMSACPLLTDHACSHLAFAIPKLEFLELAGIGPALGEDGVVRLLATTPFIRRLDLEDATEISDDVLTALTPTRNASEPSPNFNSRTPPPPPEPGHALEQIILSYTDITNDSLQTLVRSCPRLSVLEVDNTRLSGSTLRDFVTRARERKALNARIVAIDCRNVSETLIKDMSSQTRARLGWRAWHARKLSYLDARDEVEGGDGGQSLLNIGQDECDETRVVVKTFYSWQTVDAVHAAREKRRKSSGSRRAGNGSSASGYSDDGLTGSSLPGRARWWSPSGRRSSGPATPTLLDAANGGDRDGCTIM</sequence>
<feature type="compositionally biased region" description="Low complexity" evidence="1">
    <location>
        <begin position="858"/>
        <end position="871"/>
    </location>
</feature>
<gene>
    <name evidence="3" type="ORF">BXZ70DRAFT_890400</name>
</gene>
<organism evidence="3 4">
    <name type="scientific">Cristinia sonorae</name>
    <dbReference type="NCBI Taxonomy" id="1940300"/>
    <lineage>
        <taxon>Eukaryota</taxon>
        <taxon>Fungi</taxon>
        <taxon>Dikarya</taxon>
        <taxon>Basidiomycota</taxon>
        <taxon>Agaricomycotina</taxon>
        <taxon>Agaricomycetes</taxon>
        <taxon>Agaricomycetidae</taxon>
        <taxon>Agaricales</taxon>
        <taxon>Pleurotineae</taxon>
        <taxon>Stephanosporaceae</taxon>
        <taxon>Cristinia</taxon>
    </lineage>
</organism>
<feature type="compositionally biased region" description="Low complexity" evidence="1">
    <location>
        <begin position="135"/>
        <end position="144"/>
    </location>
</feature>